<dbReference type="Gene3D" id="3.40.50.1820">
    <property type="entry name" value="alpha/beta hydrolase"/>
    <property type="match status" value="1"/>
</dbReference>
<accession>A0A3L8NZR5</accession>
<organism evidence="3 4">
    <name type="scientific">Nocardioides mangrovicus</name>
    <dbReference type="NCBI Taxonomy" id="2478913"/>
    <lineage>
        <taxon>Bacteria</taxon>
        <taxon>Bacillati</taxon>
        <taxon>Actinomycetota</taxon>
        <taxon>Actinomycetes</taxon>
        <taxon>Propionibacteriales</taxon>
        <taxon>Nocardioidaceae</taxon>
        <taxon>Nocardioides</taxon>
    </lineage>
</organism>
<dbReference type="InterPro" id="IPR029058">
    <property type="entry name" value="AB_hydrolase_fold"/>
</dbReference>
<feature type="domain" description="Alpha/beta hydrolase fold-3" evidence="2">
    <location>
        <begin position="78"/>
        <end position="282"/>
    </location>
</feature>
<name>A0A3L8NZR5_9ACTN</name>
<dbReference type="EMBL" id="RDBE01000008">
    <property type="protein sequence ID" value="RLV48676.1"/>
    <property type="molecule type" value="Genomic_DNA"/>
</dbReference>
<protein>
    <submittedName>
        <fullName evidence="3">Alpha/beta hydrolase</fullName>
    </submittedName>
</protein>
<gene>
    <name evidence="3" type="ORF">D9V37_13140</name>
</gene>
<dbReference type="GO" id="GO:0016787">
    <property type="term" value="F:hydrolase activity"/>
    <property type="evidence" value="ECO:0007669"/>
    <property type="project" value="UniProtKB-KW"/>
</dbReference>
<sequence>MSALHPQAAAHLAGIAGLPTIAESTVAQARAAGLGYLQLQRPAPAVAHVEHRFIPGPHGDLPIRVIRPRLAGAPGPAVVVLHGSGWVIANLDVVDEPARVLAVDTGFTVVTVNYQKAPEHRFPVPLEDCVAAVRWVVEHADDLGVDPAAVAVVGDSAGGNLAAATTAELVADGVPIAAQALLYPALDHARTTASYTEFATGFGLDAADMAWFWRQYVDDEQGGDPRVSPLLADDVSALPPTFVATAGSDVLRDEGEAYAARLRGAGVEVQERRYDGMIHGFWWMDAVLDDARRLQRDLATFLCSRLHLSRSPDDEQS</sequence>
<keyword evidence="4" id="KW-1185">Reference proteome</keyword>
<proteinExistence type="predicted"/>
<dbReference type="Proteomes" id="UP000281708">
    <property type="component" value="Unassembled WGS sequence"/>
</dbReference>
<dbReference type="InterPro" id="IPR050300">
    <property type="entry name" value="GDXG_lipolytic_enzyme"/>
</dbReference>
<keyword evidence="1 3" id="KW-0378">Hydrolase</keyword>
<comment type="caution">
    <text evidence="3">The sequence shown here is derived from an EMBL/GenBank/DDBJ whole genome shotgun (WGS) entry which is preliminary data.</text>
</comment>
<dbReference type="RefSeq" id="WP_121806638.1">
    <property type="nucleotide sequence ID" value="NZ_RDBE01000008.1"/>
</dbReference>
<evidence type="ECO:0000256" key="1">
    <source>
        <dbReference type="ARBA" id="ARBA00022801"/>
    </source>
</evidence>
<reference evidence="3 4" key="1">
    <citation type="submission" date="2018-10" db="EMBL/GenBank/DDBJ databases">
        <title>Marmoricola sp. 4Q3S-7 whole genome shotgun sequence.</title>
        <authorList>
            <person name="Li F."/>
        </authorList>
    </citation>
    <scope>NUCLEOTIDE SEQUENCE [LARGE SCALE GENOMIC DNA]</scope>
    <source>
        <strain evidence="3 4">4Q3S-7</strain>
    </source>
</reference>
<dbReference type="PANTHER" id="PTHR48081">
    <property type="entry name" value="AB HYDROLASE SUPERFAMILY PROTEIN C4A8.06C"/>
    <property type="match status" value="1"/>
</dbReference>
<evidence type="ECO:0000259" key="2">
    <source>
        <dbReference type="Pfam" id="PF07859"/>
    </source>
</evidence>
<evidence type="ECO:0000313" key="4">
    <source>
        <dbReference type="Proteomes" id="UP000281708"/>
    </source>
</evidence>
<dbReference type="InterPro" id="IPR013094">
    <property type="entry name" value="AB_hydrolase_3"/>
</dbReference>
<dbReference type="Pfam" id="PF07859">
    <property type="entry name" value="Abhydrolase_3"/>
    <property type="match status" value="1"/>
</dbReference>
<dbReference type="SUPFAM" id="SSF53474">
    <property type="entry name" value="alpha/beta-Hydrolases"/>
    <property type="match status" value="1"/>
</dbReference>
<dbReference type="OrthoDB" id="3181909at2"/>
<dbReference type="PANTHER" id="PTHR48081:SF8">
    <property type="entry name" value="ALPHA_BETA HYDROLASE FOLD-3 DOMAIN-CONTAINING PROTEIN-RELATED"/>
    <property type="match status" value="1"/>
</dbReference>
<evidence type="ECO:0000313" key="3">
    <source>
        <dbReference type="EMBL" id="RLV48676.1"/>
    </source>
</evidence>
<dbReference type="AlphaFoldDB" id="A0A3L8NZR5"/>